<dbReference type="EMBL" id="FOSH01000009">
    <property type="protein sequence ID" value="SFK38022.1"/>
    <property type="molecule type" value="Genomic_DNA"/>
</dbReference>
<protein>
    <submittedName>
        <fullName evidence="6">Predicted arabinose efflux permease, MFS family</fullName>
    </submittedName>
</protein>
<proteinExistence type="predicted"/>
<evidence type="ECO:0000256" key="3">
    <source>
        <dbReference type="ARBA" id="ARBA00023136"/>
    </source>
</evidence>
<dbReference type="PANTHER" id="PTHR23537">
    <property type="match status" value="1"/>
</dbReference>
<keyword evidence="1 4" id="KW-0812">Transmembrane</keyword>
<organism evidence="6 7">
    <name type="scientific">Methylophaga sulfidovorans</name>
    <dbReference type="NCBI Taxonomy" id="45496"/>
    <lineage>
        <taxon>Bacteria</taxon>
        <taxon>Pseudomonadati</taxon>
        <taxon>Pseudomonadota</taxon>
        <taxon>Gammaproteobacteria</taxon>
        <taxon>Thiotrichales</taxon>
        <taxon>Piscirickettsiaceae</taxon>
        <taxon>Methylophaga</taxon>
    </lineage>
</organism>
<evidence type="ECO:0000259" key="5">
    <source>
        <dbReference type="PROSITE" id="PS50850"/>
    </source>
</evidence>
<dbReference type="InterPro" id="IPR036259">
    <property type="entry name" value="MFS_trans_sf"/>
</dbReference>
<keyword evidence="3 4" id="KW-0472">Membrane</keyword>
<dbReference type="InterPro" id="IPR020846">
    <property type="entry name" value="MFS_dom"/>
</dbReference>
<evidence type="ECO:0000313" key="6">
    <source>
        <dbReference type="EMBL" id="SFK38022.1"/>
    </source>
</evidence>
<name>A0A1I3Z1R1_9GAMM</name>
<dbReference type="Pfam" id="PF06779">
    <property type="entry name" value="MFS_4"/>
    <property type="match status" value="1"/>
</dbReference>
<feature type="transmembrane region" description="Helical" evidence="4">
    <location>
        <begin position="261"/>
        <end position="277"/>
    </location>
</feature>
<dbReference type="PANTHER" id="PTHR23537:SF1">
    <property type="entry name" value="SUGAR TRANSPORTER"/>
    <property type="match status" value="1"/>
</dbReference>
<evidence type="ECO:0000256" key="4">
    <source>
        <dbReference type="SAM" id="Phobius"/>
    </source>
</evidence>
<feature type="transmembrane region" description="Helical" evidence="4">
    <location>
        <begin position="156"/>
        <end position="178"/>
    </location>
</feature>
<evidence type="ECO:0000313" key="7">
    <source>
        <dbReference type="Proteomes" id="UP000198924"/>
    </source>
</evidence>
<feature type="transmembrane region" description="Helical" evidence="4">
    <location>
        <begin position="375"/>
        <end position="396"/>
    </location>
</feature>
<dbReference type="GO" id="GO:0005886">
    <property type="term" value="C:plasma membrane"/>
    <property type="evidence" value="ECO:0007669"/>
    <property type="project" value="TreeGrafter"/>
</dbReference>
<accession>A0A1I3Z1R1</accession>
<feature type="domain" description="Major facilitator superfamily (MFS) profile" evidence="5">
    <location>
        <begin position="26"/>
        <end position="401"/>
    </location>
</feature>
<dbReference type="Gene3D" id="1.20.1250.20">
    <property type="entry name" value="MFS general substrate transporter like domains"/>
    <property type="match status" value="2"/>
</dbReference>
<gene>
    <name evidence="6" type="ORF">SAMN04488079_10996</name>
</gene>
<dbReference type="Proteomes" id="UP000198924">
    <property type="component" value="Unassembled WGS sequence"/>
</dbReference>
<feature type="transmembrane region" description="Helical" evidence="4">
    <location>
        <begin position="123"/>
        <end position="144"/>
    </location>
</feature>
<feature type="transmembrane region" description="Helical" evidence="4">
    <location>
        <begin position="313"/>
        <end position="335"/>
    </location>
</feature>
<dbReference type="PROSITE" id="PS50850">
    <property type="entry name" value="MFS"/>
    <property type="match status" value="1"/>
</dbReference>
<dbReference type="InterPro" id="IPR010645">
    <property type="entry name" value="MFS_4"/>
</dbReference>
<keyword evidence="7" id="KW-1185">Reference proteome</keyword>
<reference evidence="7" key="1">
    <citation type="submission" date="2016-10" db="EMBL/GenBank/DDBJ databases">
        <authorList>
            <person name="Varghese N."/>
            <person name="Submissions S."/>
        </authorList>
    </citation>
    <scope>NUCLEOTIDE SEQUENCE [LARGE SCALE GENOMIC DNA]</scope>
    <source>
        <strain evidence="7">DSM 11578</strain>
    </source>
</reference>
<dbReference type="GO" id="GO:0022857">
    <property type="term" value="F:transmembrane transporter activity"/>
    <property type="evidence" value="ECO:0007669"/>
    <property type="project" value="InterPro"/>
</dbReference>
<feature type="transmembrane region" description="Helical" evidence="4">
    <location>
        <begin position="66"/>
        <end position="85"/>
    </location>
</feature>
<sequence>MHTDYSHLDGSCMTQPQTATQTQRIQVITAGICAVILTVGIARFSYTPFLPHMLSQTDLTIVNGGWLATFNYIGYLTGVILVSFTNNLAFKFRFYQCCLVIAVLSTIAMGITTELYGWVALRFIAGVSGTAGVILSSGFVLSWLKHHQFKPELGLHFMGLGLGIAIPGTAVVLMNHFYAWDSQWILMGLFGIVFFIPAWLWIPPPHSTQHKASQTLAEPPRSWMIKLILAYACAGVGYVVSATFIVAILEDMPQLAGKGDWIWVVLGLAATPACFLWDKVANKIGELNTLLLTYVLQIVAILIPVFSDSLLTNMIAAAIFGVTFTGIVSLMLTFIGHKFPKNPAKAMARLTICYGIAQIIAPAAAGYLASHNGNYHLALILTAVIMVAGIVFLVAVKSEKFVTTKETVY</sequence>
<dbReference type="AlphaFoldDB" id="A0A1I3Z1R1"/>
<evidence type="ECO:0000256" key="1">
    <source>
        <dbReference type="ARBA" id="ARBA00022692"/>
    </source>
</evidence>
<feature type="transmembrane region" description="Helical" evidence="4">
    <location>
        <begin position="347"/>
        <end position="369"/>
    </location>
</feature>
<feature type="transmembrane region" description="Helical" evidence="4">
    <location>
        <begin position="27"/>
        <end position="46"/>
    </location>
</feature>
<feature type="transmembrane region" description="Helical" evidence="4">
    <location>
        <begin position="184"/>
        <end position="202"/>
    </location>
</feature>
<keyword evidence="2 4" id="KW-1133">Transmembrane helix</keyword>
<feature type="transmembrane region" description="Helical" evidence="4">
    <location>
        <begin position="92"/>
        <end position="111"/>
    </location>
</feature>
<dbReference type="STRING" id="45496.SAMN04488079_10996"/>
<dbReference type="SUPFAM" id="SSF103473">
    <property type="entry name" value="MFS general substrate transporter"/>
    <property type="match status" value="1"/>
</dbReference>
<evidence type="ECO:0000256" key="2">
    <source>
        <dbReference type="ARBA" id="ARBA00022989"/>
    </source>
</evidence>
<feature type="transmembrane region" description="Helical" evidence="4">
    <location>
        <begin position="289"/>
        <end position="307"/>
    </location>
</feature>
<feature type="transmembrane region" description="Helical" evidence="4">
    <location>
        <begin position="223"/>
        <end position="249"/>
    </location>
</feature>